<accession>A0A420HSX2</accession>
<organism evidence="1 2">
    <name type="scientific">Golovinomyces cichoracearum</name>
    <dbReference type="NCBI Taxonomy" id="62708"/>
    <lineage>
        <taxon>Eukaryota</taxon>
        <taxon>Fungi</taxon>
        <taxon>Dikarya</taxon>
        <taxon>Ascomycota</taxon>
        <taxon>Pezizomycotina</taxon>
        <taxon>Leotiomycetes</taxon>
        <taxon>Erysiphales</taxon>
        <taxon>Erysiphaceae</taxon>
        <taxon>Golovinomyces</taxon>
    </lineage>
</organism>
<evidence type="ECO:0000313" key="1">
    <source>
        <dbReference type="EMBL" id="RKF60532.1"/>
    </source>
</evidence>
<dbReference type="EMBL" id="MCBR01016511">
    <property type="protein sequence ID" value="RKF60532.1"/>
    <property type="molecule type" value="Genomic_DNA"/>
</dbReference>
<protein>
    <submittedName>
        <fullName evidence="1">Uncharacterized protein</fullName>
    </submittedName>
</protein>
<reference evidence="1 2" key="1">
    <citation type="journal article" date="2018" name="BMC Genomics">
        <title>Comparative genome analyses reveal sequence features reflecting distinct modes of host-adaptation between dicot and monocot powdery mildew.</title>
        <authorList>
            <person name="Wu Y."/>
            <person name="Ma X."/>
            <person name="Pan Z."/>
            <person name="Kale S.D."/>
            <person name="Song Y."/>
            <person name="King H."/>
            <person name="Zhang Q."/>
            <person name="Presley C."/>
            <person name="Deng X."/>
            <person name="Wei C.I."/>
            <person name="Xiao S."/>
        </authorList>
    </citation>
    <scope>NUCLEOTIDE SEQUENCE [LARGE SCALE GENOMIC DNA]</scope>
    <source>
        <strain evidence="1">UCSC1</strain>
    </source>
</reference>
<evidence type="ECO:0000313" key="2">
    <source>
        <dbReference type="Proteomes" id="UP000285405"/>
    </source>
</evidence>
<sequence length="155" mass="17168">MSNSRDPMDTDKLNNALPTHPAWQQILAEWGVISAQSTVRHFSLPQGIPREIRAYLARVHSVGKASLGAESAIDFENLYPPFVTNIQVQVIEEAVILGQGLALEINKPTILPHPAIREEEVKTSYPTSSSRVAQPSEPEKFDGTRALFGHFLTRL</sequence>
<gene>
    <name evidence="1" type="ORF">GcC1_165021</name>
</gene>
<name>A0A420HSX2_9PEZI</name>
<proteinExistence type="predicted"/>
<dbReference type="OrthoDB" id="10447450at2759"/>
<comment type="caution">
    <text evidence="1">The sequence shown here is derived from an EMBL/GenBank/DDBJ whole genome shotgun (WGS) entry which is preliminary data.</text>
</comment>
<dbReference type="Proteomes" id="UP000285405">
    <property type="component" value="Unassembled WGS sequence"/>
</dbReference>
<dbReference type="AlphaFoldDB" id="A0A420HSX2"/>